<dbReference type="InterPro" id="IPR056579">
    <property type="entry name" value="Ufl1_N"/>
</dbReference>
<dbReference type="PROSITE" id="PS00047">
    <property type="entry name" value="HISTONE_H4"/>
    <property type="match status" value="1"/>
</dbReference>
<keyword evidence="8" id="KW-0488">Methylation</keyword>
<feature type="domain" description="E3 UFM1-protein ligase 1-like N-terminal" evidence="17">
    <location>
        <begin position="140"/>
        <end position="404"/>
    </location>
</feature>
<dbReference type="PRINTS" id="PR00623">
    <property type="entry name" value="HISTONEH4"/>
</dbReference>
<evidence type="ECO:0000259" key="19">
    <source>
        <dbReference type="Pfam" id="PF23659"/>
    </source>
</evidence>
<evidence type="ECO:0000256" key="9">
    <source>
        <dbReference type="ARBA" id="ARBA00022679"/>
    </source>
</evidence>
<dbReference type="Proteomes" id="UP001558632">
    <property type="component" value="Unassembled WGS sequence"/>
</dbReference>
<keyword evidence="9" id="KW-0808">Transferase</keyword>
<name>A0ABR3L0K9_TRISP</name>
<evidence type="ECO:0000256" key="12">
    <source>
        <dbReference type="ARBA" id="ARBA00023125"/>
    </source>
</evidence>
<dbReference type="SMART" id="SM00417">
    <property type="entry name" value="H4"/>
    <property type="match status" value="1"/>
</dbReference>
<dbReference type="InterPro" id="IPR009072">
    <property type="entry name" value="Histone-fold"/>
</dbReference>
<dbReference type="EMBL" id="JBEUSY010000004">
    <property type="protein sequence ID" value="KAL1246409.1"/>
    <property type="molecule type" value="Genomic_DNA"/>
</dbReference>
<dbReference type="Pfam" id="PF25870">
    <property type="entry name" value="WHD_UFL1_5th"/>
    <property type="match status" value="1"/>
</dbReference>
<comment type="caution">
    <text evidence="21">The sequence shown here is derived from an EMBL/GenBank/DDBJ whole genome shotgun (WGS) entry which is preliminary data.</text>
</comment>
<dbReference type="InterPro" id="IPR056580">
    <property type="entry name" value="Ufl1_dom"/>
</dbReference>
<keyword evidence="13 15" id="KW-0539">Nucleus</keyword>
<sequence>MSGRGKGGKGLGKGGAKRHRKVLRDNIQGITKPAIRRLARRGGVKRISGLIYEETRAVLKAFLENVVRDAVTYCEHAKRKTVTAMDVVYALKRQGRTIYGFELYLDKNKTDFQDVIKDSNCRNNQSYITVILVVKYIDLGESSKKLSQRNCIELITKLVENGMLEVITSVNRKDYITPEYLLTQIKNEIIANEGRVSLASLQQVLGVDFNIIEKQVNQLVATDENLSLCLGQIISKDYMNKVCIEIDKLLAKQGKLSVGDLAKKYDFPTAFLAEEVYHQIGKAIHGFVDSTDSNIILTKAFVERQTAILRGVLSGCTRVISVKKLVTEFNVEPSLFFSCFDELRSRGYIRGVLYGGNQVERAVYMPEICVEKLKSHVLDFYRKNGYIELSYVKKFGVSDVSQFLTRLLISENGCEPYKNLKESLLGEKLWLEFESVAKETMAQNLWLDVSTIAPEVLSDADICCLADMLEKGNKKWNRLEDLYFFDESLANSCLHLFDLLILEKADKDAPLYKKSVQQQQQHQKGACQSQEKARGKKKAAAHVKGKKKKVGNDNDEDETSRSALSTFMTAEQIVTVLKDSVNLENCPDCILEELSEMLVSPLNAKYRARLDAVFLIAYDSHRKTRTDLSEKMNRLYSTITLSDLSLSVFDEKLAQQLRLHLLRGACTDLANLALGDYADMPNPLEITKKVRDSAIQEMVSPAKEYFEALFASLGEKTLQPFYDAMEKIALPNICSLNLYHPDRKTKTEMVNNRCNYLAEELKACSEPATALLLSCLLLFTLTTNQLLLASGKFVPQLIAFLLDQLPSDMKELLLQAQEAVVSFLKGEQDEESKNTAMEMVHLLREKILTDVEEKGKSFVMDSFQLQLQ</sequence>
<comment type="function">
    <text evidence="2">E3 UFM1-protein ligase that mediates ufmylation of target proteins.</text>
</comment>
<evidence type="ECO:0000256" key="2">
    <source>
        <dbReference type="ARBA" id="ARBA00003950"/>
    </source>
</evidence>
<evidence type="ECO:0000313" key="22">
    <source>
        <dbReference type="Proteomes" id="UP001558632"/>
    </source>
</evidence>
<keyword evidence="11" id="KW-0007">Acetylation</keyword>
<keyword evidence="22" id="KW-1185">Reference proteome</keyword>
<comment type="function">
    <text evidence="1 15">Core component of nucleosome. Nucleosomes wrap and compact DNA into chromatin, limiting DNA accessibility to the cellular machineries which require DNA as a template. Histones thereby play a central role in transcription regulation, DNA repair, DNA replication and chromosomal stability. DNA accessibility is regulated via a complex set of post-translational modifications of histones, also called histone code, and nucleosome remodeling.</text>
</comment>
<keyword evidence="21" id="KW-0436">Ligase</keyword>
<organism evidence="21 22">
    <name type="scientific">Trichinella spiralis</name>
    <name type="common">Trichina worm</name>
    <dbReference type="NCBI Taxonomy" id="6334"/>
    <lineage>
        <taxon>Eukaryota</taxon>
        <taxon>Metazoa</taxon>
        <taxon>Ecdysozoa</taxon>
        <taxon>Nematoda</taxon>
        <taxon>Enoplea</taxon>
        <taxon>Dorylaimia</taxon>
        <taxon>Trichinellida</taxon>
        <taxon>Trichinellidae</taxon>
        <taxon>Trichinella</taxon>
    </lineage>
</organism>
<evidence type="ECO:0000256" key="15">
    <source>
        <dbReference type="RuleBase" id="RU000528"/>
    </source>
</evidence>
<feature type="domain" description="CENP-T/Histone H4 histone fold" evidence="18">
    <location>
        <begin position="44"/>
        <end position="96"/>
    </location>
</feature>
<dbReference type="PANTHER" id="PTHR31057">
    <property type="entry name" value="E3 UFM1-PROTEIN LIGASE 1"/>
    <property type="match status" value="1"/>
</dbReference>
<evidence type="ECO:0000256" key="10">
    <source>
        <dbReference type="ARBA" id="ARBA00022786"/>
    </source>
</evidence>
<evidence type="ECO:0000256" key="11">
    <source>
        <dbReference type="ARBA" id="ARBA00022990"/>
    </source>
</evidence>
<evidence type="ECO:0000256" key="3">
    <source>
        <dbReference type="ARBA" id="ARBA00004123"/>
    </source>
</evidence>
<dbReference type="SUPFAM" id="SSF47113">
    <property type="entry name" value="Histone-fold"/>
    <property type="match status" value="1"/>
</dbReference>
<evidence type="ECO:0000259" key="18">
    <source>
        <dbReference type="Pfam" id="PF15511"/>
    </source>
</evidence>
<evidence type="ECO:0000256" key="14">
    <source>
        <dbReference type="ARBA" id="ARBA00023269"/>
    </source>
</evidence>
<dbReference type="CDD" id="cd22912">
    <property type="entry name" value="HFD_H4"/>
    <property type="match status" value="1"/>
</dbReference>
<proteinExistence type="inferred from homology"/>
<evidence type="ECO:0000259" key="17">
    <source>
        <dbReference type="Pfam" id="PF09743"/>
    </source>
</evidence>
<evidence type="ECO:0000313" key="21">
    <source>
        <dbReference type="EMBL" id="KAL1246409.1"/>
    </source>
</evidence>
<feature type="region of interest" description="Disordered" evidence="16">
    <location>
        <begin position="520"/>
        <end position="559"/>
    </location>
</feature>
<feature type="compositionally biased region" description="Basic residues" evidence="16">
    <location>
        <begin position="534"/>
        <end position="549"/>
    </location>
</feature>
<dbReference type="PANTHER" id="PTHR31057:SF0">
    <property type="entry name" value="E3 UFM1-PROTEIN LIGASE 1"/>
    <property type="match status" value="1"/>
</dbReference>
<dbReference type="InterPro" id="IPR035425">
    <property type="entry name" value="CENP-T/H4_C"/>
</dbReference>
<dbReference type="InterPro" id="IPR056761">
    <property type="entry name" value="Ufl1-like_C"/>
</dbReference>
<dbReference type="InterPro" id="IPR001951">
    <property type="entry name" value="Histone_H4"/>
</dbReference>
<gene>
    <name evidence="21" type="ORF">TSPI_06610</name>
</gene>
<keyword evidence="10" id="KW-0833">Ubl conjugation pathway</keyword>
<evidence type="ECO:0000256" key="1">
    <source>
        <dbReference type="ARBA" id="ARBA00002001"/>
    </source>
</evidence>
<keyword evidence="7 15" id="KW-0158">Chromosome</keyword>
<dbReference type="Gene3D" id="1.10.20.10">
    <property type="entry name" value="Histone, subunit A"/>
    <property type="match status" value="1"/>
</dbReference>
<evidence type="ECO:0000256" key="6">
    <source>
        <dbReference type="ARBA" id="ARBA00010789"/>
    </source>
</evidence>
<keyword evidence="12 15" id="KW-0238">DNA-binding</keyword>
<feature type="domain" description="E3 UFM1-protein ligase 1-like" evidence="19">
    <location>
        <begin position="626"/>
        <end position="739"/>
    </location>
</feature>
<dbReference type="Pfam" id="PF09743">
    <property type="entry name" value="E3_UFM1_ligase"/>
    <property type="match status" value="1"/>
</dbReference>
<evidence type="ECO:0000259" key="20">
    <source>
        <dbReference type="Pfam" id="PF25041"/>
    </source>
</evidence>
<comment type="subunit">
    <text evidence="15">The nucleosome is a histone octamer containing two molecules each of H2A, H2B, H3 and H4 assembled in one H3-H4 heterotetramer and two H2A-H2B heterodimers. The octamer wraps approximately 147 bp of DNA.</text>
</comment>
<evidence type="ECO:0000256" key="5">
    <source>
        <dbReference type="ARBA" id="ARBA00006564"/>
    </source>
</evidence>
<comment type="subcellular location">
    <subcellularLocation>
        <location evidence="4">Chromosome</location>
    </subcellularLocation>
    <subcellularLocation>
        <location evidence="3">Nucleus</location>
    </subcellularLocation>
</comment>
<dbReference type="GO" id="GO:0016874">
    <property type="term" value="F:ligase activity"/>
    <property type="evidence" value="ECO:0007669"/>
    <property type="project" value="UniProtKB-KW"/>
</dbReference>
<accession>A0ABR3L0K9</accession>
<dbReference type="InterPro" id="IPR018611">
    <property type="entry name" value="Ufl1"/>
</dbReference>
<evidence type="ECO:0000256" key="16">
    <source>
        <dbReference type="SAM" id="MobiDB-lite"/>
    </source>
</evidence>
<dbReference type="InterPro" id="IPR019809">
    <property type="entry name" value="Histone_H4_CS"/>
</dbReference>
<evidence type="ECO:0000256" key="8">
    <source>
        <dbReference type="ARBA" id="ARBA00022481"/>
    </source>
</evidence>
<feature type="compositionally biased region" description="Low complexity" evidence="16">
    <location>
        <begin position="520"/>
        <end position="530"/>
    </location>
</feature>
<evidence type="ECO:0000256" key="7">
    <source>
        <dbReference type="ARBA" id="ARBA00022454"/>
    </source>
</evidence>
<evidence type="ECO:0000256" key="4">
    <source>
        <dbReference type="ARBA" id="ARBA00004286"/>
    </source>
</evidence>
<keyword evidence="14 15" id="KW-0544">Nucleosome core</keyword>
<protein>
    <recommendedName>
        <fullName evidence="15">Histone H4</fullName>
    </recommendedName>
</protein>
<dbReference type="Pfam" id="PF23659">
    <property type="entry name" value="UFL1"/>
    <property type="match status" value="1"/>
</dbReference>
<evidence type="ECO:0000256" key="13">
    <source>
        <dbReference type="ARBA" id="ARBA00023242"/>
    </source>
</evidence>
<dbReference type="Pfam" id="PF15511">
    <property type="entry name" value="CENP-T_C"/>
    <property type="match status" value="1"/>
</dbReference>
<reference evidence="21 22" key="1">
    <citation type="submission" date="2024-07" db="EMBL/GenBank/DDBJ databases">
        <title>Enhanced genomic and transcriptomic resources for Trichinella pseudospiralis and T. spiralis underpin the discovery of pronounced molecular differences between stages and species.</title>
        <authorList>
            <person name="Pasi K.K."/>
            <person name="La Rosa G."/>
            <person name="Gomez-Morales M.A."/>
            <person name="Tosini F."/>
            <person name="Sumanam S."/>
            <person name="Young N.D."/>
            <person name="Chang B.C."/>
            <person name="Robin G.B."/>
        </authorList>
    </citation>
    <scope>NUCLEOTIDE SEQUENCE [LARGE SCALE GENOMIC DNA]</scope>
    <source>
        <strain evidence="21">ISS534</strain>
    </source>
</reference>
<feature type="domain" description="E3 UFM1-protein ligase-like C-terminal" evidence="20">
    <location>
        <begin position="753"/>
        <end position="837"/>
    </location>
</feature>
<comment type="similarity">
    <text evidence="5 15">Belongs to the histone H4 family.</text>
</comment>
<comment type="similarity">
    <text evidence="6">Belongs to the UFL1 family.</text>
</comment>
<dbReference type="Pfam" id="PF25041">
    <property type="entry name" value="UFL1_C"/>
    <property type="match status" value="1"/>
</dbReference>